<dbReference type="PROSITE" id="PS00623">
    <property type="entry name" value="GMC_OXRED_1"/>
    <property type="match status" value="1"/>
</dbReference>
<dbReference type="PANTHER" id="PTHR11552:SF147">
    <property type="entry name" value="CHOLINE DEHYDROGENASE, MITOCHONDRIAL"/>
    <property type="match status" value="1"/>
</dbReference>
<protein>
    <submittedName>
        <fullName evidence="8">Alcohol dehydrogenase [acceptor]</fullName>
        <ecNumber evidence="8">1.1.99.-</ecNumber>
    </submittedName>
</protein>
<comment type="similarity">
    <text evidence="2 5">Belongs to the GMC oxidoreductase family.</text>
</comment>
<keyword evidence="4 5" id="KW-0274">FAD</keyword>
<feature type="domain" description="Glucose-methanol-choline oxidoreductase N-terminal" evidence="6">
    <location>
        <begin position="83"/>
        <end position="106"/>
    </location>
</feature>
<dbReference type="Pfam" id="PF05199">
    <property type="entry name" value="GMC_oxred_C"/>
    <property type="match status" value="1"/>
</dbReference>
<evidence type="ECO:0000313" key="9">
    <source>
        <dbReference type="Proteomes" id="UP000051870"/>
    </source>
</evidence>
<sequence length="543" mass="59330">MSPKTADFLIVGAGSAGCVIANRLSADPANRVILLEAGGQDVNPWIHVPVGYFKTMHNPNTDWCYKSEPDPGLNGRSLDWPRGKTLGGSSSINGLLYVRGQKEDYDRWAQRGNKGWSYDDVLPLFKRSESHENGEDDFHGGDGGLSVSLIRAKSDISEAFINAAVEMGVPRTEDYNGADQEGAGYFHQTARGGFRCSSARAFLKPAKKRPNLEVITHAHTESLIFHPNDPSRIVGVRYSRRGKTQEAHLNDGGEVILSAGAIGSPQILELSGIGQGDVLKKAGVEVRHNLPGVGECLQDHLQIRLVYEVNTQTLNDAINHFVPRMGIGLNYAMFRKGPMSLGASQVCIFAKSMQGLETPDIQFHFQPLSADKPGIEMHPFSGITSSVCQLRPESRGHIHISTPNARDYPKIVPNYLSATADQLCAIRAVKFARAMTQTEALRPYIVREHVPDNNPQSDDELLQCARDISQTIYHPTSTCRMGHDAQAVVDDRLRVHGLRGLRVADASIMPDLVSGNTNAPTIMIGEKASDMILQDRKTAISAP</sequence>
<dbReference type="PROSITE" id="PS00624">
    <property type="entry name" value="GMC_OXRED_2"/>
    <property type="match status" value="1"/>
</dbReference>
<dbReference type="GeneID" id="83882467"/>
<reference evidence="9" key="1">
    <citation type="submission" date="2015-09" db="EMBL/GenBank/DDBJ databases">
        <authorList>
            <person name="Rodrigo-Torres Lidia"/>
            <person name="Arahal R.David."/>
        </authorList>
    </citation>
    <scope>NUCLEOTIDE SEQUENCE [LARGE SCALE GENOMIC DNA]</scope>
    <source>
        <strain evidence="9">CECT 7735</strain>
    </source>
</reference>
<accession>A0A0P1IPB4</accession>
<dbReference type="GO" id="GO:0016614">
    <property type="term" value="F:oxidoreductase activity, acting on CH-OH group of donors"/>
    <property type="evidence" value="ECO:0007669"/>
    <property type="project" value="InterPro"/>
</dbReference>
<feature type="domain" description="Glucose-methanol-choline oxidoreductase N-terminal" evidence="7">
    <location>
        <begin position="260"/>
        <end position="274"/>
    </location>
</feature>
<evidence type="ECO:0000256" key="3">
    <source>
        <dbReference type="ARBA" id="ARBA00022630"/>
    </source>
</evidence>
<organism evidence="8 9">
    <name type="scientific">Shimia thalassica</name>
    <dbReference type="NCBI Taxonomy" id="1715693"/>
    <lineage>
        <taxon>Bacteria</taxon>
        <taxon>Pseudomonadati</taxon>
        <taxon>Pseudomonadota</taxon>
        <taxon>Alphaproteobacteria</taxon>
        <taxon>Rhodobacterales</taxon>
        <taxon>Roseobacteraceae</taxon>
    </lineage>
</organism>
<evidence type="ECO:0000256" key="2">
    <source>
        <dbReference type="ARBA" id="ARBA00010790"/>
    </source>
</evidence>
<evidence type="ECO:0000256" key="5">
    <source>
        <dbReference type="RuleBase" id="RU003968"/>
    </source>
</evidence>
<dbReference type="InterPro" id="IPR000172">
    <property type="entry name" value="GMC_OxRdtase_N"/>
</dbReference>
<dbReference type="AlphaFoldDB" id="A0A0P1IPB4"/>
<evidence type="ECO:0000259" key="6">
    <source>
        <dbReference type="PROSITE" id="PS00623"/>
    </source>
</evidence>
<keyword evidence="3 5" id="KW-0285">Flavoprotein</keyword>
<dbReference type="Pfam" id="PF00732">
    <property type="entry name" value="GMC_oxred_N"/>
    <property type="match status" value="1"/>
</dbReference>
<dbReference type="SUPFAM" id="SSF51905">
    <property type="entry name" value="FAD/NAD(P)-binding domain"/>
    <property type="match status" value="1"/>
</dbReference>
<comment type="cofactor">
    <cofactor evidence="1">
        <name>FAD</name>
        <dbReference type="ChEBI" id="CHEBI:57692"/>
    </cofactor>
</comment>
<evidence type="ECO:0000256" key="1">
    <source>
        <dbReference type="ARBA" id="ARBA00001974"/>
    </source>
</evidence>
<dbReference type="Gene3D" id="3.50.50.60">
    <property type="entry name" value="FAD/NAD(P)-binding domain"/>
    <property type="match status" value="1"/>
</dbReference>
<keyword evidence="9" id="KW-1185">Reference proteome</keyword>
<gene>
    <name evidence="8" type="primary">alkJ_3</name>
    <name evidence="8" type="ORF">PH7735_03490</name>
</gene>
<dbReference type="RefSeq" id="WP_058312662.1">
    <property type="nucleotide sequence ID" value="NZ_CYTW01000005.1"/>
</dbReference>
<dbReference type="Gene3D" id="3.30.560.10">
    <property type="entry name" value="Glucose Oxidase, domain 3"/>
    <property type="match status" value="1"/>
</dbReference>
<dbReference type="PANTHER" id="PTHR11552">
    <property type="entry name" value="GLUCOSE-METHANOL-CHOLINE GMC OXIDOREDUCTASE"/>
    <property type="match status" value="1"/>
</dbReference>
<evidence type="ECO:0000256" key="4">
    <source>
        <dbReference type="ARBA" id="ARBA00022827"/>
    </source>
</evidence>
<dbReference type="EMBL" id="CYTW01000005">
    <property type="protein sequence ID" value="CUK10765.1"/>
    <property type="molecule type" value="Genomic_DNA"/>
</dbReference>
<dbReference type="EC" id="1.1.99.-" evidence="8"/>
<dbReference type="PIRSF" id="PIRSF000137">
    <property type="entry name" value="Alcohol_oxidase"/>
    <property type="match status" value="1"/>
</dbReference>
<proteinExistence type="inferred from homology"/>
<dbReference type="GO" id="GO:0050660">
    <property type="term" value="F:flavin adenine dinucleotide binding"/>
    <property type="evidence" value="ECO:0007669"/>
    <property type="project" value="InterPro"/>
</dbReference>
<keyword evidence="8" id="KW-0560">Oxidoreductase</keyword>
<dbReference type="InterPro" id="IPR012132">
    <property type="entry name" value="GMC_OxRdtase"/>
</dbReference>
<dbReference type="SUPFAM" id="SSF54373">
    <property type="entry name" value="FAD-linked reductases, C-terminal domain"/>
    <property type="match status" value="1"/>
</dbReference>
<dbReference type="Proteomes" id="UP000051870">
    <property type="component" value="Unassembled WGS sequence"/>
</dbReference>
<dbReference type="PROSITE" id="PS51257">
    <property type="entry name" value="PROKAR_LIPOPROTEIN"/>
    <property type="match status" value="1"/>
</dbReference>
<evidence type="ECO:0000259" key="7">
    <source>
        <dbReference type="PROSITE" id="PS00624"/>
    </source>
</evidence>
<name>A0A0P1IPB4_9RHOB</name>
<dbReference type="STRING" id="1715693.PH7735_03490"/>
<dbReference type="InterPro" id="IPR036188">
    <property type="entry name" value="FAD/NAD-bd_sf"/>
</dbReference>
<evidence type="ECO:0000313" key="8">
    <source>
        <dbReference type="EMBL" id="CUK10765.1"/>
    </source>
</evidence>
<dbReference type="InterPro" id="IPR007867">
    <property type="entry name" value="GMC_OxRtase_C"/>
</dbReference>